<dbReference type="Proteomes" id="UP001642409">
    <property type="component" value="Unassembled WGS sequence"/>
</dbReference>
<dbReference type="EMBL" id="CAXDID020000202">
    <property type="protein sequence ID" value="CAL6054617.1"/>
    <property type="molecule type" value="Genomic_DNA"/>
</dbReference>
<evidence type="ECO:0000313" key="1">
    <source>
        <dbReference type="EMBL" id="CAI9920708.1"/>
    </source>
</evidence>
<keyword evidence="3" id="KW-1185">Reference proteome</keyword>
<name>A0AA86NJX4_9EUKA</name>
<evidence type="ECO:0000313" key="2">
    <source>
        <dbReference type="EMBL" id="CAL6054617.1"/>
    </source>
</evidence>
<dbReference type="AlphaFoldDB" id="A0AA86NJX4"/>
<dbReference type="EMBL" id="CATOUU010000202">
    <property type="protein sequence ID" value="CAI9920708.1"/>
    <property type="molecule type" value="Genomic_DNA"/>
</dbReference>
<sequence length="168" mass="19726">MNSLESLLLTHSHCKSLNDFRQCVVDYLQGYLFKVEQFTSKADFSLHFNGAMIQFKVSLLFIQADQLQKQLLRRTNHLLSVIQFMDLQNDFQMKNAICESKGLLFSQMESFKELFEGMCDLGREMMDRQNQRETSAEEREIIKQITSLRDEFEINGMKTIGNQRFMKG</sequence>
<accession>A0AA86NJX4</accession>
<proteinExistence type="predicted"/>
<organism evidence="1">
    <name type="scientific">Hexamita inflata</name>
    <dbReference type="NCBI Taxonomy" id="28002"/>
    <lineage>
        <taxon>Eukaryota</taxon>
        <taxon>Metamonada</taxon>
        <taxon>Diplomonadida</taxon>
        <taxon>Hexamitidae</taxon>
        <taxon>Hexamitinae</taxon>
        <taxon>Hexamita</taxon>
    </lineage>
</organism>
<reference evidence="1" key="1">
    <citation type="submission" date="2023-06" db="EMBL/GenBank/DDBJ databases">
        <authorList>
            <person name="Kurt Z."/>
        </authorList>
    </citation>
    <scope>NUCLEOTIDE SEQUENCE</scope>
</reference>
<evidence type="ECO:0000313" key="3">
    <source>
        <dbReference type="Proteomes" id="UP001642409"/>
    </source>
</evidence>
<reference evidence="2 3" key="2">
    <citation type="submission" date="2024-07" db="EMBL/GenBank/DDBJ databases">
        <authorList>
            <person name="Akdeniz Z."/>
        </authorList>
    </citation>
    <scope>NUCLEOTIDE SEQUENCE [LARGE SCALE GENOMIC DNA]</scope>
</reference>
<comment type="caution">
    <text evidence="1">The sequence shown here is derived from an EMBL/GenBank/DDBJ whole genome shotgun (WGS) entry which is preliminary data.</text>
</comment>
<gene>
    <name evidence="2" type="ORF">HINF_LOCUS46154</name>
    <name evidence="1" type="ORF">HINF_LOCUS8353</name>
</gene>
<protein>
    <submittedName>
        <fullName evidence="2">Hypothetical_protein</fullName>
    </submittedName>
</protein>